<organism evidence="1 2">
    <name type="scientific">Fusibacter ferrireducens</name>
    <dbReference type="NCBI Taxonomy" id="2785058"/>
    <lineage>
        <taxon>Bacteria</taxon>
        <taxon>Bacillati</taxon>
        <taxon>Bacillota</taxon>
        <taxon>Clostridia</taxon>
        <taxon>Eubacteriales</taxon>
        <taxon>Eubacteriales Family XII. Incertae Sedis</taxon>
        <taxon>Fusibacter</taxon>
    </lineage>
</organism>
<dbReference type="Pfam" id="PF12643">
    <property type="entry name" value="MazG-like"/>
    <property type="match status" value="1"/>
</dbReference>
<proteinExistence type="predicted"/>
<dbReference type="InterPro" id="IPR025984">
    <property type="entry name" value="DCTPP"/>
</dbReference>
<evidence type="ECO:0000313" key="2">
    <source>
        <dbReference type="Proteomes" id="UP000614200"/>
    </source>
</evidence>
<dbReference type="CDD" id="cd11537">
    <property type="entry name" value="NTP-PPase_RS21-C6_like"/>
    <property type="match status" value="1"/>
</dbReference>
<evidence type="ECO:0000313" key="1">
    <source>
        <dbReference type="EMBL" id="MBF4694242.1"/>
    </source>
</evidence>
<protein>
    <submittedName>
        <fullName evidence="1">Nucleotide pyrophosphohydrolase</fullName>
    </submittedName>
</protein>
<dbReference type="InterPro" id="IPR052555">
    <property type="entry name" value="dCTP_Pyrophosphatase"/>
</dbReference>
<dbReference type="PIRSF" id="PIRSF029826">
    <property type="entry name" value="UCP029826_pph"/>
    <property type="match status" value="1"/>
</dbReference>
<dbReference type="SUPFAM" id="SSF101386">
    <property type="entry name" value="all-alpha NTP pyrophosphatases"/>
    <property type="match status" value="1"/>
</dbReference>
<dbReference type="PANTHER" id="PTHR46523:SF1">
    <property type="entry name" value="DCTP PYROPHOSPHATASE 1"/>
    <property type="match status" value="1"/>
</dbReference>
<dbReference type="RefSeq" id="WP_194702479.1">
    <property type="nucleotide sequence ID" value="NZ_JADKNH010000008.1"/>
</dbReference>
<dbReference type="Proteomes" id="UP000614200">
    <property type="component" value="Unassembled WGS sequence"/>
</dbReference>
<gene>
    <name evidence="1" type="ORF">ISU02_14055</name>
</gene>
<dbReference type="PANTHER" id="PTHR46523">
    <property type="entry name" value="DCTP PYROPHOSPHATASE 1"/>
    <property type="match status" value="1"/>
</dbReference>
<dbReference type="Gene3D" id="1.10.287.1080">
    <property type="entry name" value="MazG-like"/>
    <property type="match status" value="1"/>
</dbReference>
<comment type="caution">
    <text evidence="1">The sequence shown here is derived from an EMBL/GenBank/DDBJ whole genome shotgun (WGS) entry which is preliminary data.</text>
</comment>
<accession>A0ABR9ZUU9</accession>
<name>A0ABR9ZUU9_9FIRM</name>
<reference evidence="1 2" key="1">
    <citation type="submission" date="2020-11" db="EMBL/GenBank/DDBJ databases">
        <title>Fusibacter basophilias sp. nov.</title>
        <authorList>
            <person name="Qiu D."/>
        </authorList>
    </citation>
    <scope>NUCLEOTIDE SEQUENCE [LARGE SCALE GENOMIC DNA]</scope>
    <source>
        <strain evidence="1 2">Q10-2</strain>
    </source>
</reference>
<keyword evidence="2" id="KW-1185">Reference proteome</keyword>
<sequence length="113" mass="13116">MNQIDSILEKILEFRDQRDWKQFHTTENLAKSIAIEAGELLEHFQWGDAYDEEALKDEIADVLIYAFLIANSIDADIEKMMLDKVERNKSRFPVELVKGNSGKHLKKHKKTGL</sequence>
<dbReference type="EMBL" id="JADKNH010000008">
    <property type="protein sequence ID" value="MBF4694242.1"/>
    <property type="molecule type" value="Genomic_DNA"/>
</dbReference>